<feature type="coiled-coil region" evidence="1">
    <location>
        <begin position="4"/>
        <end position="31"/>
    </location>
</feature>
<keyword evidence="1" id="KW-0175">Coiled coil</keyword>
<feature type="domain" description="Hemerythrin-like" evidence="2">
    <location>
        <begin position="4"/>
        <end position="119"/>
    </location>
</feature>
<sequence length="154" mass="18454">MDVLTHIKEEHEQFRNLMKEIENAAGEKKKELFRELYAQLHGHHEAEEHVVFPLVKKKVAEEDKEVVREMIEEHSLGNYQFSVIEKTFVDNETWDAKFSVLKEVLEHHMKEEEDEFITLARKVLPKEKLEEVLEEFDAVLEKKKKEKEKDLKQK</sequence>
<evidence type="ECO:0000313" key="4">
    <source>
        <dbReference type="Proteomes" id="UP000664218"/>
    </source>
</evidence>
<comment type="caution">
    <text evidence="3">The sequence shown here is derived from an EMBL/GenBank/DDBJ whole genome shotgun (WGS) entry which is preliminary data.</text>
</comment>
<gene>
    <name evidence="3" type="ORF">J3A84_15190</name>
</gene>
<dbReference type="EMBL" id="JAFNJU010000025">
    <property type="protein sequence ID" value="MBO1266373.1"/>
    <property type="molecule type" value="Genomic_DNA"/>
</dbReference>
<dbReference type="Gene3D" id="1.20.120.520">
    <property type="entry name" value="nmb1532 protein domain like"/>
    <property type="match status" value="1"/>
</dbReference>
<proteinExistence type="predicted"/>
<dbReference type="CDD" id="cd12108">
    <property type="entry name" value="Hr-like"/>
    <property type="match status" value="1"/>
</dbReference>
<evidence type="ECO:0000256" key="1">
    <source>
        <dbReference type="SAM" id="Coils"/>
    </source>
</evidence>
<evidence type="ECO:0000259" key="2">
    <source>
        <dbReference type="Pfam" id="PF01814"/>
    </source>
</evidence>
<protein>
    <submittedName>
        <fullName evidence="3">Hemerythrin domain-containing protein</fullName>
    </submittedName>
</protein>
<reference evidence="3" key="1">
    <citation type="submission" date="2021-03" db="EMBL/GenBank/DDBJ databases">
        <title>Proteiniclasticum marinus sp. nov., isolated from tidal flat sediment.</title>
        <authorList>
            <person name="Namirimu T."/>
            <person name="Yang J.-A."/>
            <person name="Yang S.-H."/>
            <person name="Kim Y.-J."/>
            <person name="Kwon K.K."/>
        </authorList>
    </citation>
    <scope>NUCLEOTIDE SEQUENCE</scope>
    <source>
        <strain evidence="3">SCR006</strain>
    </source>
</reference>
<accession>A0A939HDF8</accession>
<dbReference type="Pfam" id="PF01814">
    <property type="entry name" value="Hemerythrin"/>
    <property type="match status" value="1"/>
</dbReference>
<dbReference type="PANTHER" id="PTHR35585:SF1">
    <property type="entry name" value="HHE DOMAIN PROTEIN (AFU_ORTHOLOGUE AFUA_4G00730)"/>
    <property type="match status" value="1"/>
</dbReference>
<keyword evidence="4" id="KW-1185">Reference proteome</keyword>
<dbReference type="RefSeq" id="WP_207600899.1">
    <property type="nucleotide sequence ID" value="NZ_JAFNJU010000025.1"/>
</dbReference>
<dbReference type="PANTHER" id="PTHR35585">
    <property type="entry name" value="HHE DOMAIN PROTEIN (AFU_ORTHOLOGUE AFUA_4G00730)"/>
    <property type="match status" value="1"/>
</dbReference>
<organism evidence="3 4">
    <name type="scientific">Proteiniclasticum aestuarii</name>
    <dbReference type="NCBI Taxonomy" id="2817862"/>
    <lineage>
        <taxon>Bacteria</taxon>
        <taxon>Bacillati</taxon>
        <taxon>Bacillota</taxon>
        <taxon>Clostridia</taxon>
        <taxon>Eubacteriales</taxon>
        <taxon>Clostridiaceae</taxon>
        <taxon>Proteiniclasticum</taxon>
    </lineage>
</organism>
<dbReference type="Proteomes" id="UP000664218">
    <property type="component" value="Unassembled WGS sequence"/>
</dbReference>
<dbReference type="InterPro" id="IPR012312">
    <property type="entry name" value="Hemerythrin-like"/>
</dbReference>
<dbReference type="AlphaFoldDB" id="A0A939HDF8"/>
<name>A0A939HDF8_9CLOT</name>
<evidence type="ECO:0000313" key="3">
    <source>
        <dbReference type="EMBL" id="MBO1266373.1"/>
    </source>
</evidence>